<proteinExistence type="predicted"/>
<dbReference type="Proteomes" id="UP000186141">
    <property type="component" value="Unassembled WGS sequence"/>
</dbReference>
<evidence type="ECO:0008006" key="3">
    <source>
        <dbReference type="Google" id="ProtNLM"/>
    </source>
</evidence>
<evidence type="ECO:0000313" key="2">
    <source>
        <dbReference type="Proteomes" id="UP000186141"/>
    </source>
</evidence>
<protein>
    <recommendedName>
        <fullName evidence="3">DnaA N-terminal domain-containing protein</fullName>
    </recommendedName>
</protein>
<reference evidence="1 2" key="1">
    <citation type="submission" date="2017-01" db="EMBL/GenBank/DDBJ databases">
        <authorList>
            <person name="Mah S.A."/>
            <person name="Swanson W.J."/>
            <person name="Moy G.W."/>
            <person name="Vacquier V.D."/>
        </authorList>
    </citation>
    <scope>NUCLEOTIDE SEQUENCE [LARGE SCALE GENOMIC DNA]</scope>
    <source>
        <strain evidence="1 2">DSM 26375</strain>
    </source>
</reference>
<dbReference type="InterPro" id="IPR038454">
    <property type="entry name" value="DnaA_N_sf"/>
</dbReference>
<dbReference type="OrthoDB" id="7657434at2"/>
<dbReference type="InterPro" id="IPR036390">
    <property type="entry name" value="WH_DNA-bd_sf"/>
</dbReference>
<dbReference type="RefSeq" id="WP_076530726.1">
    <property type="nucleotide sequence ID" value="NZ_BMEH01000003.1"/>
</dbReference>
<organism evidence="1 2">
    <name type="scientific">Gemmobacter megaterium</name>
    <dbReference type="NCBI Taxonomy" id="1086013"/>
    <lineage>
        <taxon>Bacteria</taxon>
        <taxon>Pseudomonadati</taxon>
        <taxon>Pseudomonadota</taxon>
        <taxon>Alphaproteobacteria</taxon>
        <taxon>Rhodobacterales</taxon>
        <taxon>Paracoccaceae</taxon>
        <taxon>Gemmobacter</taxon>
    </lineage>
</organism>
<dbReference type="Gene3D" id="3.30.300.180">
    <property type="match status" value="1"/>
</dbReference>
<dbReference type="STRING" id="1086013.SAMN05421774_103258"/>
<accession>A0A1N7NB23</accession>
<dbReference type="AlphaFoldDB" id="A0A1N7NB23"/>
<dbReference type="EMBL" id="FTOT01000003">
    <property type="protein sequence ID" value="SIS95502.1"/>
    <property type="molecule type" value="Genomic_DNA"/>
</dbReference>
<evidence type="ECO:0000313" key="1">
    <source>
        <dbReference type="EMBL" id="SIS95502.1"/>
    </source>
</evidence>
<keyword evidence="2" id="KW-1185">Reference proteome</keyword>
<name>A0A1N7NB23_9RHOB</name>
<sequence>MGKEQSRTLRPVGRNAAALKYDLITALGAHGCAGDKHLQRLVLRLITVIVARYNWQSDELSVGQRELAQLWSVDERTVKREMARLRDLGWLVQRRPAARGRVAVHGLGLAAILQGTQGSWSNIGPDFTARMALPVDPPAATGNVVSFPVPPRTEGQGTWGAALQDLHLGRPDLCSTWFASLTVEAEEDGVWHLRAPSRFHASFVTTHHLAVLEAAMRKVDPGVRGVVVRA</sequence>
<dbReference type="SUPFAM" id="SSF46785">
    <property type="entry name" value="Winged helix' DNA-binding domain"/>
    <property type="match status" value="1"/>
</dbReference>
<gene>
    <name evidence="1" type="ORF">SAMN05421774_103258</name>
</gene>